<dbReference type="Proteomes" id="UP000708208">
    <property type="component" value="Unassembled WGS sequence"/>
</dbReference>
<name>A0A8J2P5B1_9HEXA</name>
<keyword evidence="2" id="KW-1185">Reference proteome</keyword>
<accession>A0A8J2P5B1</accession>
<reference evidence="1" key="1">
    <citation type="submission" date="2021-06" db="EMBL/GenBank/DDBJ databases">
        <authorList>
            <person name="Hodson N. C."/>
            <person name="Mongue J. A."/>
            <person name="Jaron S. K."/>
        </authorList>
    </citation>
    <scope>NUCLEOTIDE SEQUENCE</scope>
</reference>
<evidence type="ECO:0000313" key="2">
    <source>
        <dbReference type="Proteomes" id="UP000708208"/>
    </source>
</evidence>
<sequence length="93" mass="11039">MVSLVMRSYLNLFQSIMECTGRKSRFNSNFLKPLNAALAFIPFLDQNFETLGELLEGKFKGNLQDLKIHQTLTFKRKIVLVFIWRRRKRRKGM</sequence>
<protein>
    <submittedName>
        <fullName evidence="1">Uncharacterized protein</fullName>
    </submittedName>
</protein>
<comment type="caution">
    <text evidence="1">The sequence shown here is derived from an EMBL/GenBank/DDBJ whole genome shotgun (WGS) entry which is preliminary data.</text>
</comment>
<proteinExistence type="predicted"/>
<organism evidence="1 2">
    <name type="scientific">Allacma fusca</name>
    <dbReference type="NCBI Taxonomy" id="39272"/>
    <lineage>
        <taxon>Eukaryota</taxon>
        <taxon>Metazoa</taxon>
        <taxon>Ecdysozoa</taxon>
        <taxon>Arthropoda</taxon>
        <taxon>Hexapoda</taxon>
        <taxon>Collembola</taxon>
        <taxon>Symphypleona</taxon>
        <taxon>Sminthuridae</taxon>
        <taxon>Allacma</taxon>
    </lineage>
</organism>
<dbReference type="AlphaFoldDB" id="A0A8J2P5B1"/>
<dbReference type="EMBL" id="CAJVCH010229807">
    <property type="protein sequence ID" value="CAG7732365.1"/>
    <property type="molecule type" value="Genomic_DNA"/>
</dbReference>
<gene>
    <name evidence="1" type="ORF">AFUS01_LOCUS20886</name>
</gene>
<evidence type="ECO:0000313" key="1">
    <source>
        <dbReference type="EMBL" id="CAG7732365.1"/>
    </source>
</evidence>